<dbReference type="Gene3D" id="2.30.30.380">
    <property type="entry name" value="Zn-finger domain of Sec23/24"/>
    <property type="match status" value="1"/>
</dbReference>
<dbReference type="PANTHER" id="PTHR15822:SF4">
    <property type="entry name" value="TYROSYL-DNA PHOSPHODIESTERASE 2"/>
    <property type="match status" value="1"/>
</dbReference>
<evidence type="ECO:0000313" key="14">
    <source>
        <dbReference type="EnsemblPlants" id="AUR62021933-RA:cds"/>
    </source>
</evidence>
<keyword evidence="4" id="KW-0540">Nuclease</keyword>
<dbReference type="InterPro" id="IPR005135">
    <property type="entry name" value="Endo/exonuclease/phosphatase"/>
</dbReference>
<comment type="cofactor">
    <cofactor evidence="1">
        <name>Mn(2+)</name>
        <dbReference type="ChEBI" id="CHEBI:29035"/>
    </cofactor>
</comment>
<evidence type="ECO:0000256" key="5">
    <source>
        <dbReference type="ARBA" id="ARBA00022723"/>
    </source>
</evidence>
<dbReference type="EnsemblPlants" id="AUR62021933-RA">
    <property type="protein sequence ID" value="AUR62021933-RA:cds"/>
    <property type="gene ID" value="AUR62021933"/>
</dbReference>
<evidence type="ECO:0000256" key="12">
    <source>
        <dbReference type="ARBA" id="ARBA00023242"/>
    </source>
</evidence>
<dbReference type="GO" id="GO:0003697">
    <property type="term" value="F:single-stranded DNA binding"/>
    <property type="evidence" value="ECO:0007669"/>
    <property type="project" value="TreeGrafter"/>
</dbReference>
<evidence type="ECO:0000256" key="7">
    <source>
        <dbReference type="ARBA" id="ARBA00022771"/>
    </source>
</evidence>
<keyword evidence="12" id="KW-0539">Nucleus</keyword>
<accession>A0A803M1V1</accession>
<dbReference type="Gramene" id="AUR62021933-RA">
    <property type="protein sequence ID" value="AUR62021933-RA:cds"/>
    <property type="gene ID" value="AUR62021933"/>
</dbReference>
<dbReference type="InterPro" id="IPR036443">
    <property type="entry name" value="Znf_RanBP2_sf"/>
</dbReference>
<dbReference type="InterPro" id="IPR051547">
    <property type="entry name" value="TDP2-like"/>
</dbReference>
<keyword evidence="9" id="KW-0862">Zinc</keyword>
<dbReference type="SUPFAM" id="SSF90209">
    <property type="entry name" value="Ran binding protein zinc finger-like"/>
    <property type="match status" value="1"/>
</dbReference>
<keyword evidence="15" id="KW-1185">Reference proteome</keyword>
<dbReference type="InterPro" id="IPR001876">
    <property type="entry name" value="Znf_RanBP2"/>
</dbReference>
<dbReference type="SUPFAM" id="SSF56219">
    <property type="entry name" value="DNase I-like"/>
    <property type="match status" value="1"/>
</dbReference>
<evidence type="ECO:0000256" key="2">
    <source>
        <dbReference type="ARBA" id="ARBA00001946"/>
    </source>
</evidence>
<evidence type="ECO:0000256" key="11">
    <source>
        <dbReference type="ARBA" id="ARBA00023204"/>
    </source>
</evidence>
<feature type="domain" description="RanBP2-type" evidence="13">
    <location>
        <begin position="42"/>
        <end position="61"/>
    </location>
</feature>
<protein>
    <recommendedName>
        <fullName evidence="13">RanBP2-type domain-containing protein</fullName>
    </recommendedName>
</protein>
<sequence length="523" mass="58441">MSSSSSWACSKCTFLNPSSQKSNCQICQTPFSLSSSSSPSKWACKACTFLNSYSLSNCEICDTRSNLQQLDSIDPDDDDLSGVSSVGSVFFPLRRCNSGRVQEPDDLGIKENGQSQMGVAQFADQVVHLGGLRNSGSNKRKFHDLGSDNADAVSCLTTKKEEKTVATKSSELAKIADSAVGNVSFKRKLCDLGGFIEKPIILDGFRGVKSSRKIVSVEDSENGFDLAKVGKAKAGTSDSKEIAEDTEIEEVSGVIKILSYNVWFKEELEVHKRMQAIGDLIELHSPDVICFQEVTPNIYDIFRTSAWWKKYQCSVTYERASSEMYYCIQLAKLPVKSFRCKPFSNSQMCRDLGVAEIVVNQNKSLVVATSHLESPTPGPPTWDQMNSKERVEQAKEAINQLKRHPNVIFCGDMNWDDNLDGKFPYLEGWFDAWERLRPAEMGWTYDTKSNNMLSGNRKLQKRLDRFICHLTDFKIISIDMIGTEAIPGVTFSKQKKLKNRIQELILPVFPSDHFGLLLTITCS</sequence>
<keyword evidence="6" id="KW-0227">DNA damage</keyword>
<dbReference type="AlphaFoldDB" id="A0A803M1V1"/>
<dbReference type="PROSITE" id="PS01358">
    <property type="entry name" value="ZF_RANBP2_1"/>
    <property type="match status" value="1"/>
</dbReference>
<comment type="cofactor">
    <cofactor evidence="2">
        <name>Mg(2+)</name>
        <dbReference type="ChEBI" id="CHEBI:18420"/>
    </cofactor>
</comment>
<evidence type="ECO:0000256" key="8">
    <source>
        <dbReference type="ARBA" id="ARBA00022801"/>
    </source>
</evidence>
<keyword evidence="11" id="KW-0234">DNA repair</keyword>
<reference evidence="14" key="2">
    <citation type="submission" date="2021-03" db="UniProtKB">
        <authorList>
            <consortium name="EnsemblPlants"/>
        </authorList>
    </citation>
    <scope>IDENTIFICATION</scope>
</reference>
<dbReference type="Proteomes" id="UP000596660">
    <property type="component" value="Unplaced"/>
</dbReference>
<evidence type="ECO:0000256" key="1">
    <source>
        <dbReference type="ARBA" id="ARBA00001936"/>
    </source>
</evidence>
<keyword evidence="7" id="KW-0863">Zinc-finger</keyword>
<proteinExistence type="predicted"/>
<evidence type="ECO:0000256" key="6">
    <source>
        <dbReference type="ARBA" id="ARBA00022763"/>
    </source>
</evidence>
<evidence type="ECO:0000256" key="3">
    <source>
        <dbReference type="ARBA" id="ARBA00004322"/>
    </source>
</evidence>
<dbReference type="Pfam" id="PF03372">
    <property type="entry name" value="Exo_endo_phos"/>
    <property type="match status" value="1"/>
</dbReference>
<comment type="subcellular location">
    <subcellularLocation>
        <location evidence="3">Nucleus</location>
        <location evidence="3">PML body</location>
    </subcellularLocation>
</comment>
<keyword evidence="10" id="KW-0460">Magnesium</keyword>
<evidence type="ECO:0000313" key="15">
    <source>
        <dbReference type="Proteomes" id="UP000596660"/>
    </source>
</evidence>
<name>A0A803M1V1_CHEQI</name>
<dbReference type="GO" id="GO:0070260">
    <property type="term" value="F:5'-tyrosyl-DNA phosphodiesterase activity"/>
    <property type="evidence" value="ECO:0007669"/>
    <property type="project" value="TreeGrafter"/>
</dbReference>
<dbReference type="CDD" id="cd09080">
    <property type="entry name" value="TDP2"/>
    <property type="match status" value="1"/>
</dbReference>
<evidence type="ECO:0000256" key="4">
    <source>
        <dbReference type="ARBA" id="ARBA00022722"/>
    </source>
</evidence>
<evidence type="ECO:0000256" key="10">
    <source>
        <dbReference type="ARBA" id="ARBA00022842"/>
    </source>
</evidence>
<evidence type="ECO:0000256" key="9">
    <source>
        <dbReference type="ARBA" id="ARBA00022833"/>
    </source>
</evidence>
<organism evidence="14 15">
    <name type="scientific">Chenopodium quinoa</name>
    <name type="common">Quinoa</name>
    <dbReference type="NCBI Taxonomy" id="63459"/>
    <lineage>
        <taxon>Eukaryota</taxon>
        <taxon>Viridiplantae</taxon>
        <taxon>Streptophyta</taxon>
        <taxon>Embryophyta</taxon>
        <taxon>Tracheophyta</taxon>
        <taxon>Spermatophyta</taxon>
        <taxon>Magnoliopsida</taxon>
        <taxon>eudicotyledons</taxon>
        <taxon>Gunneridae</taxon>
        <taxon>Pentapetalae</taxon>
        <taxon>Caryophyllales</taxon>
        <taxon>Chenopodiaceae</taxon>
        <taxon>Chenopodioideae</taxon>
        <taxon>Atripliceae</taxon>
        <taxon>Chenopodium</taxon>
    </lineage>
</organism>
<keyword evidence="8" id="KW-0378">Hydrolase</keyword>
<dbReference type="GO" id="GO:0005737">
    <property type="term" value="C:cytoplasm"/>
    <property type="evidence" value="ECO:0007669"/>
    <property type="project" value="TreeGrafter"/>
</dbReference>
<keyword evidence="5" id="KW-0479">Metal-binding</keyword>
<dbReference type="GO" id="GO:0008270">
    <property type="term" value="F:zinc ion binding"/>
    <property type="evidence" value="ECO:0007669"/>
    <property type="project" value="UniProtKB-KW"/>
</dbReference>
<dbReference type="OMA" id="CFGQNME"/>
<evidence type="ECO:0000259" key="13">
    <source>
        <dbReference type="PROSITE" id="PS01358"/>
    </source>
</evidence>
<dbReference type="PANTHER" id="PTHR15822">
    <property type="entry name" value="TRAF AND TNF RECEPTOR-ASSOCIATED PROTEIN"/>
    <property type="match status" value="1"/>
</dbReference>
<dbReference type="GO" id="GO:0004518">
    <property type="term" value="F:nuclease activity"/>
    <property type="evidence" value="ECO:0007669"/>
    <property type="project" value="UniProtKB-KW"/>
</dbReference>
<dbReference type="SMART" id="SM00547">
    <property type="entry name" value="ZnF_RBZ"/>
    <property type="match status" value="2"/>
</dbReference>
<dbReference type="FunFam" id="3.60.10.10:FF:000058">
    <property type="entry name" value="Tyrosyl-DNA phosphodiesterase 2"/>
    <property type="match status" value="1"/>
</dbReference>
<dbReference type="Gene3D" id="3.60.10.10">
    <property type="entry name" value="Endonuclease/exonuclease/phosphatase"/>
    <property type="match status" value="1"/>
</dbReference>
<reference evidence="14" key="1">
    <citation type="journal article" date="2017" name="Nature">
        <title>The genome of Chenopodium quinoa.</title>
        <authorList>
            <person name="Jarvis D.E."/>
            <person name="Ho Y.S."/>
            <person name="Lightfoot D.J."/>
            <person name="Schmoeckel S.M."/>
            <person name="Li B."/>
            <person name="Borm T.J.A."/>
            <person name="Ohyanagi H."/>
            <person name="Mineta K."/>
            <person name="Michell C.T."/>
            <person name="Saber N."/>
            <person name="Kharbatia N.M."/>
            <person name="Rupper R.R."/>
            <person name="Sharp A.R."/>
            <person name="Dally N."/>
            <person name="Boughton B.A."/>
            <person name="Woo Y.H."/>
            <person name="Gao G."/>
            <person name="Schijlen E.G.W.M."/>
            <person name="Guo X."/>
            <person name="Momin A.A."/>
            <person name="Negrao S."/>
            <person name="Al-Babili S."/>
            <person name="Gehring C."/>
            <person name="Roessner U."/>
            <person name="Jung C."/>
            <person name="Murphy K."/>
            <person name="Arold S.T."/>
            <person name="Gojobori T."/>
            <person name="van der Linden C.G."/>
            <person name="van Loo E.N."/>
            <person name="Jellen E.N."/>
            <person name="Maughan P.J."/>
            <person name="Tester M."/>
        </authorList>
    </citation>
    <scope>NUCLEOTIDE SEQUENCE [LARGE SCALE GENOMIC DNA]</scope>
    <source>
        <strain evidence="14">cv. PI 614886</strain>
    </source>
</reference>
<dbReference type="GO" id="GO:0006302">
    <property type="term" value="P:double-strand break repair"/>
    <property type="evidence" value="ECO:0007669"/>
    <property type="project" value="TreeGrafter"/>
</dbReference>
<dbReference type="Gene3D" id="4.10.1060.10">
    <property type="entry name" value="Zinc finger, RanBP2-type"/>
    <property type="match status" value="1"/>
</dbReference>
<dbReference type="InterPro" id="IPR036691">
    <property type="entry name" value="Endo/exonu/phosph_ase_sf"/>
</dbReference>